<keyword evidence="4" id="KW-1185">Reference proteome</keyword>
<dbReference type="PANTHER" id="PTHR32410:SF216">
    <property type="entry name" value="PHORBOL-ESTER_DAG-TYPE DOMAIN-CONTAINING PROTEIN"/>
    <property type="match status" value="1"/>
</dbReference>
<evidence type="ECO:0000313" key="3">
    <source>
        <dbReference type="EMBL" id="KAK1396653.1"/>
    </source>
</evidence>
<comment type="caution">
    <text evidence="3">The sequence shown here is derived from an EMBL/GenBank/DDBJ whole genome shotgun (WGS) entry which is preliminary data.</text>
</comment>
<reference evidence="3" key="1">
    <citation type="submission" date="2023-02" db="EMBL/GenBank/DDBJ databases">
        <title>Genome of toxic invasive species Heracleum sosnowskyi carries increased number of genes despite the absence of recent whole-genome duplications.</title>
        <authorList>
            <person name="Schelkunov M."/>
            <person name="Shtratnikova V."/>
            <person name="Makarenko M."/>
            <person name="Klepikova A."/>
            <person name="Omelchenko D."/>
            <person name="Novikova G."/>
            <person name="Obukhova E."/>
            <person name="Bogdanov V."/>
            <person name="Penin A."/>
            <person name="Logacheva M."/>
        </authorList>
    </citation>
    <scope>NUCLEOTIDE SEQUENCE</scope>
    <source>
        <strain evidence="3">Hsosn_3</strain>
        <tissue evidence="3">Leaf</tissue>
    </source>
</reference>
<dbReference type="InterPro" id="IPR053192">
    <property type="entry name" value="Vacuole_Formation_Reg"/>
</dbReference>
<protein>
    <recommendedName>
        <fullName evidence="2">DC1 domain-containing protein</fullName>
    </recommendedName>
</protein>
<feature type="domain" description="DC1" evidence="2">
    <location>
        <begin position="379"/>
        <end position="425"/>
    </location>
</feature>
<dbReference type="InterPro" id="IPR046349">
    <property type="entry name" value="C1-like_sf"/>
</dbReference>
<accession>A0AAD8J3U3</accession>
<name>A0AAD8J3U3_9APIA</name>
<reference evidence="3" key="2">
    <citation type="submission" date="2023-05" db="EMBL/GenBank/DDBJ databases">
        <authorList>
            <person name="Schelkunov M.I."/>
        </authorList>
    </citation>
    <scope>NUCLEOTIDE SEQUENCE</scope>
    <source>
        <strain evidence="3">Hsosn_3</strain>
        <tissue evidence="3">Leaf</tissue>
    </source>
</reference>
<evidence type="ECO:0000256" key="1">
    <source>
        <dbReference type="ARBA" id="ARBA00022737"/>
    </source>
</evidence>
<evidence type="ECO:0000313" key="4">
    <source>
        <dbReference type="Proteomes" id="UP001237642"/>
    </source>
</evidence>
<dbReference type="SUPFAM" id="SSF57889">
    <property type="entry name" value="Cysteine-rich domain"/>
    <property type="match status" value="4"/>
</dbReference>
<gene>
    <name evidence="3" type="ORF">POM88_006516</name>
</gene>
<dbReference type="Pfam" id="PF03107">
    <property type="entry name" value="C1_2"/>
    <property type="match status" value="1"/>
</dbReference>
<keyword evidence="1" id="KW-0677">Repeat</keyword>
<proteinExistence type="predicted"/>
<dbReference type="EMBL" id="JAUIZM010000002">
    <property type="protein sequence ID" value="KAK1396653.1"/>
    <property type="molecule type" value="Genomic_DNA"/>
</dbReference>
<dbReference type="Proteomes" id="UP001237642">
    <property type="component" value="Unassembled WGS sequence"/>
</dbReference>
<dbReference type="PANTHER" id="PTHR32410">
    <property type="entry name" value="CYSTEINE/HISTIDINE-RICH C1 DOMAIN FAMILY PROTEIN"/>
    <property type="match status" value="1"/>
</dbReference>
<sequence>MRTAFHEHSLILNEHYIAREGDVCSGCNEQIFSCKSFVYSCSRSSTGSTSSANTGGVDESCFDFLMHKTCAELPSSIKNPTHQKELLFLRFEPIQSFYSALLYGRRPNCYICGIKWRGFFAHFQCARSSPMSSSDENEKCDYDLVHLPAPDESSVNLLREQLIKDRGNINNDYSNGNLSTTNGIEHWTHGEHHLQLITIDEFNDQKGDDDDEMLLVCESCVKPIRTDGDLFFACVSCKYYLHKVCAEFPREIEHHILPHKKLLATKLSAPYNCFYCDGCDVTCNGIFFSRFGLSDPFGNLFDPIVRDFRLHIGCTTLPKMLKHEAHSHKLNQVYSGVYDRNCKACGLRIEFKHGCKECDYYVCHGCIMKPRRVKHPWDPHPLNLIYEPGLAMDHEHDFNCEFCSEDIDANLWFYHCSICDLSFHLDKCFERSCYREYSNVKFGASNIIIDKIHDHGLTFVLSKKVRSCKICNEKQLGKPVLECAAPCKAIFCIRCCSR</sequence>
<evidence type="ECO:0000259" key="2">
    <source>
        <dbReference type="Pfam" id="PF03107"/>
    </source>
</evidence>
<dbReference type="AlphaFoldDB" id="A0AAD8J3U3"/>
<organism evidence="3 4">
    <name type="scientific">Heracleum sosnowskyi</name>
    <dbReference type="NCBI Taxonomy" id="360622"/>
    <lineage>
        <taxon>Eukaryota</taxon>
        <taxon>Viridiplantae</taxon>
        <taxon>Streptophyta</taxon>
        <taxon>Embryophyta</taxon>
        <taxon>Tracheophyta</taxon>
        <taxon>Spermatophyta</taxon>
        <taxon>Magnoliopsida</taxon>
        <taxon>eudicotyledons</taxon>
        <taxon>Gunneridae</taxon>
        <taxon>Pentapetalae</taxon>
        <taxon>asterids</taxon>
        <taxon>campanulids</taxon>
        <taxon>Apiales</taxon>
        <taxon>Apiaceae</taxon>
        <taxon>Apioideae</taxon>
        <taxon>apioid superclade</taxon>
        <taxon>Tordylieae</taxon>
        <taxon>Tordyliinae</taxon>
        <taxon>Heracleum</taxon>
    </lineage>
</organism>
<dbReference type="InterPro" id="IPR004146">
    <property type="entry name" value="DC1"/>
</dbReference>